<feature type="non-terminal residue" evidence="1">
    <location>
        <position position="616"/>
    </location>
</feature>
<dbReference type="Proteomes" id="UP000305401">
    <property type="component" value="Unassembled WGS sequence"/>
</dbReference>
<keyword evidence="2" id="KW-1185">Reference proteome</keyword>
<sequence>MHTFLSRIAAAYTKNVSAEDMSDMCFVFPNKRSGTFFRKALEDAYNSNTPRIEPQITTISDFVAELSDKVKAGRFELLFTLYGEYCRLSGEVDDFDKFVFWGDMLLADFNDADMYMADTSSLFKNLKDIKEIGTDYLSPEQRDVISRYWNMPIPIADPDQFWNHIRNDGEPRTNRDSFLKLWEILHPLYSAFCKQLDKNGLSFSGRQYREIATRLSPSSENRPYIPYSRVIFIGFNVLSVSEVKIFEGLAASGIADFYWDCDFPDDMGDIMQQATTFIRRYKRSFQSRYNITPAEKPECPDITIVSVPSAVGQVKYTGSLLRKMADDGSIHNPANATDTAVVLPAENMFIDLLHSLPPNLPSVNITMGYPLKLTSVAQLVRSVTAMHLRANKVNGKWCFFYEDVTEVLSSPLLASVLGENCEILRDAIERDRLFSIPTNYIEEKSPALLPVFYPVNDLRDADAVFNYSLSMVDFLHGLLSKKTADNADNTSGNLELGFLAAYRRALETLQSIATKHGVKMHDSTFFQLIERTISYETVNFVGEPLQGLQIMGVLETRALTFNNVIMLSMNERIFPQRHINRSFIPEVLRRSYGMCTSEFQECVFAYHFYRLIAGAK</sequence>
<gene>
    <name evidence="1" type="ORF">E5990_09145</name>
</gene>
<name>A0AC61S3J7_9BACT</name>
<organism evidence="1 2">
    <name type="scientific">Muribaculum caecicola</name>
    <dbReference type="NCBI Taxonomy" id="3038144"/>
    <lineage>
        <taxon>Bacteria</taxon>
        <taxon>Pseudomonadati</taxon>
        <taxon>Bacteroidota</taxon>
        <taxon>Bacteroidia</taxon>
        <taxon>Bacteroidales</taxon>
        <taxon>Muribaculaceae</taxon>
        <taxon>Muribaculum</taxon>
    </lineage>
</organism>
<evidence type="ECO:0000313" key="1">
    <source>
        <dbReference type="EMBL" id="THG45226.1"/>
    </source>
</evidence>
<reference evidence="1" key="1">
    <citation type="submission" date="2019-04" db="EMBL/GenBank/DDBJ databases">
        <title>Microbes associate with the intestines of laboratory mice.</title>
        <authorList>
            <person name="Navarre W."/>
            <person name="Wong E."/>
            <person name="Huang K.C."/>
            <person name="Tropini C."/>
            <person name="Ng K."/>
            <person name="Yu B."/>
        </authorList>
    </citation>
    <scope>NUCLEOTIDE SEQUENCE</scope>
    <source>
        <strain evidence="1">NM86_A22</strain>
    </source>
</reference>
<accession>A0AC61S3J7</accession>
<protein>
    <submittedName>
        <fullName evidence="1">Uncharacterized protein</fullName>
    </submittedName>
</protein>
<comment type="caution">
    <text evidence="1">The sequence shown here is derived from an EMBL/GenBank/DDBJ whole genome shotgun (WGS) entry which is preliminary data.</text>
</comment>
<dbReference type="EMBL" id="SSTG01000138">
    <property type="protein sequence ID" value="THG45226.1"/>
    <property type="molecule type" value="Genomic_DNA"/>
</dbReference>
<proteinExistence type="predicted"/>
<evidence type="ECO:0000313" key="2">
    <source>
        <dbReference type="Proteomes" id="UP000305401"/>
    </source>
</evidence>